<keyword evidence="2" id="KW-0808">Transferase</keyword>
<accession>A0A8H5BGW4</accession>
<keyword evidence="4" id="KW-0418">Kinase</keyword>
<comment type="caution">
    <text evidence="9">The sequence shown here is derived from an EMBL/GenBank/DDBJ whole genome shotgun (WGS) entry which is preliminary data.</text>
</comment>
<dbReference type="Proteomes" id="UP000567179">
    <property type="component" value="Unassembled WGS sequence"/>
</dbReference>
<dbReference type="InterPro" id="IPR000719">
    <property type="entry name" value="Prot_kinase_dom"/>
</dbReference>
<evidence type="ECO:0000313" key="9">
    <source>
        <dbReference type="EMBL" id="KAF5322238.1"/>
    </source>
</evidence>
<keyword evidence="1" id="KW-0723">Serine/threonine-protein kinase</keyword>
<gene>
    <name evidence="9" type="ORF">D9619_000829</name>
</gene>
<evidence type="ECO:0000256" key="7">
    <source>
        <dbReference type="SAM" id="MobiDB-lite"/>
    </source>
</evidence>
<evidence type="ECO:0000256" key="2">
    <source>
        <dbReference type="ARBA" id="ARBA00022679"/>
    </source>
</evidence>
<keyword evidence="3 6" id="KW-0547">Nucleotide-binding</keyword>
<evidence type="ECO:0000256" key="1">
    <source>
        <dbReference type="ARBA" id="ARBA00022527"/>
    </source>
</evidence>
<evidence type="ECO:0000256" key="6">
    <source>
        <dbReference type="PROSITE-ProRule" id="PRU10141"/>
    </source>
</evidence>
<dbReference type="SUPFAM" id="SSF56112">
    <property type="entry name" value="Protein kinase-like (PK-like)"/>
    <property type="match status" value="1"/>
</dbReference>
<dbReference type="PROSITE" id="PS00108">
    <property type="entry name" value="PROTEIN_KINASE_ST"/>
    <property type="match status" value="1"/>
</dbReference>
<keyword evidence="10" id="KW-1185">Reference proteome</keyword>
<feature type="binding site" evidence="6">
    <location>
        <position position="55"/>
    </location>
    <ligand>
        <name>ATP</name>
        <dbReference type="ChEBI" id="CHEBI:30616"/>
    </ligand>
</feature>
<organism evidence="9 10">
    <name type="scientific">Psilocybe cf. subviscida</name>
    <dbReference type="NCBI Taxonomy" id="2480587"/>
    <lineage>
        <taxon>Eukaryota</taxon>
        <taxon>Fungi</taxon>
        <taxon>Dikarya</taxon>
        <taxon>Basidiomycota</taxon>
        <taxon>Agaricomycotina</taxon>
        <taxon>Agaricomycetes</taxon>
        <taxon>Agaricomycetidae</taxon>
        <taxon>Agaricales</taxon>
        <taxon>Agaricineae</taxon>
        <taxon>Strophariaceae</taxon>
        <taxon>Psilocybe</taxon>
    </lineage>
</organism>
<name>A0A8H5BGW4_9AGAR</name>
<feature type="compositionally biased region" description="Basic residues" evidence="7">
    <location>
        <begin position="308"/>
        <end position="326"/>
    </location>
</feature>
<dbReference type="AlphaFoldDB" id="A0A8H5BGW4"/>
<evidence type="ECO:0000259" key="8">
    <source>
        <dbReference type="PROSITE" id="PS50011"/>
    </source>
</evidence>
<feature type="region of interest" description="Disordered" evidence="7">
    <location>
        <begin position="302"/>
        <end position="373"/>
    </location>
</feature>
<keyword evidence="5 6" id="KW-0067">ATP-binding</keyword>
<reference evidence="9 10" key="1">
    <citation type="journal article" date="2020" name="ISME J.">
        <title>Uncovering the hidden diversity of litter-decomposition mechanisms in mushroom-forming fungi.</title>
        <authorList>
            <person name="Floudas D."/>
            <person name="Bentzer J."/>
            <person name="Ahren D."/>
            <person name="Johansson T."/>
            <person name="Persson P."/>
            <person name="Tunlid A."/>
        </authorList>
    </citation>
    <scope>NUCLEOTIDE SEQUENCE [LARGE SCALE GENOMIC DNA]</scope>
    <source>
        <strain evidence="9 10">CBS 101986</strain>
    </source>
</reference>
<dbReference type="EMBL" id="JAACJJ010000028">
    <property type="protein sequence ID" value="KAF5322238.1"/>
    <property type="molecule type" value="Genomic_DNA"/>
</dbReference>
<dbReference type="GO" id="GO:0005524">
    <property type="term" value="F:ATP binding"/>
    <property type="evidence" value="ECO:0007669"/>
    <property type="project" value="UniProtKB-UniRule"/>
</dbReference>
<dbReference type="PROSITE" id="PS00107">
    <property type="entry name" value="PROTEIN_KINASE_ATP"/>
    <property type="match status" value="1"/>
</dbReference>
<evidence type="ECO:0000256" key="3">
    <source>
        <dbReference type="ARBA" id="ARBA00022741"/>
    </source>
</evidence>
<dbReference type="Gene3D" id="1.10.510.10">
    <property type="entry name" value="Transferase(Phosphotransferase) domain 1"/>
    <property type="match status" value="1"/>
</dbReference>
<dbReference type="InterPro" id="IPR008271">
    <property type="entry name" value="Ser/Thr_kinase_AS"/>
</dbReference>
<dbReference type="GO" id="GO:0004674">
    <property type="term" value="F:protein serine/threonine kinase activity"/>
    <property type="evidence" value="ECO:0007669"/>
    <property type="project" value="UniProtKB-KW"/>
</dbReference>
<dbReference type="InterPro" id="IPR050205">
    <property type="entry name" value="CDPK_Ser/Thr_kinases"/>
</dbReference>
<feature type="domain" description="Protein kinase" evidence="8">
    <location>
        <begin position="23"/>
        <end position="291"/>
    </location>
</feature>
<dbReference type="InterPro" id="IPR011009">
    <property type="entry name" value="Kinase-like_dom_sf"/>
</dbReference>
<dbReference type="PANTHER" id="PTHR24349">
    <property type="entry name" value="SERINE/THREONINE-PROTEIN KINASE"/>
    <property type="match status" value="1"/>
</dbReference>
<feature type="region of interest" description="Disordered" evidence="7">
    <location>
        <begin position="387"/>
        <end position="434"/>
    </location>
</feature>
<feature type="compositionally biased region" description="Low complexity" evidence="7">
    <location>
        <begin position="399"/>
        <end position="428"/>
    </location>
</feature>
<dbReference type="PROSITE" id="PS50011">
    <property type="entry name" value="PROTEIN_KINASE_DOM"/>
    <property type="match status" value="1"/>
</dbReference>
<proteinExistence type="predicted"/>
<sequence length="504" mass="55365">MGRVAATETMPDFTGRTLGNGRYRLLRMLGFGAYGKVYRAADVEGTPGSKFIAVKCLNKPVPGSHTDLLQQREFSLHKLVSGHPNIVTFHRFFSDDEFVYVVLDLCSGGDLFAAITETRIFHNNTRLIKHAFLQIIDAVQHCHDLGVFHRDIKPENVLCSNDGTDIRLADFGLSIKSPVCHDFGCGSSYYMSPECIGREITAGNYSTRHNDVWALGVILTNMITGRNPWRYATSEDDCFSAYLHDNDFLKQVLPISSGVNTLLKKIFTMNPLQRISLPDLRREVVDLHEFYDYNYERPSRKESSFARGLKHKHRRPVAGVGHKRKLAGSSPATVPSYPPTKPATSSDESYVFPSPVLDHPLHPPHHVHPQLLFPDDIDSIHPVEVVPVNDDNSIPKPTSVQPSDGPSSGQSSVPSTGSGSSGPDSKGPITPATYAVEPNLSVPDIPGGEGLGLGLAPFVDFKDVIFVAAKEPPSPKSTTKIQKPRQLFRTAFQRIKGLSSGNSS</sequence>
<evidence type="ECO:0000256" key="4">
    <source>
        <dbReference type="ARBA" id="ARBA00022777"/>
    </source>
</evidence>
<evidence type="ECO:0000256" key="5">
    <source>
        <dbReference type="ARBA" id="ARBA00022840"/>
    </source>
</evidence>
<dbReference type="InterPro" id="IPR017441">
    <property type="entry name" value="Protein_kinase_ATP_BS"/>
</dbReference>
<evidence type="ECO:0000313" key="10">
    <source>
        <dbReference type="Proteomes" id="UP000567179"/>
    </source>
</evidence>
<protein>
    <recommendedName>
        <fullName evidence="8">Protein kinase domain-containing protein</fullName>
    </recommendedName>
</protein>
<dbReference type="Pfam" id="PF00069">
    <property type="entry name" value="Pkinase"/>
    <property type="match status" value="1"/>
</dbReference>
<dbReference type="SMART" id="SM00220">
    <property type="entry name" value="S_TKc"/>
    <property type="match status" value="1"/>
</dbReference>
<dbReference type="OrthoDB" id="541276at2759"/>